<sequence length="443" mass="51048">MNSLLRQYEAYNFFQDWKRFDDPLEDPPVIGANLNLRAELLELGCQCYAERDEEGEKDSLMYQRYAIIQALKERPTSLRPGHQANQADHIAHLAREHFDDVRHRILSFCSEYKRYSDKRYSEVGAVPSVSEFNTRVEFCLRKTEWTRIRELYRSLLSLIQLDEQRQTKREWLMLEKAKAFDDLTKRTESLVGEEGQTGDQGTTDIASTFKRVGQVLDFVSCIIRHLIPSHAFVLGTVPSDEELHYFGFRRLRRSDVYEVFSTERSAREAAVAKVQAVLDEESVIGYLQGAHCDASDLKLCREVGFRFHALLARRRLRNCKERALTWARSHKDFIATLRVVCTTGVENGNIVVLDALKGIVAAIDAIGSDVQWRNQFDESLANFRKACNNPRRAAETPLPINEACIHFVNTILVTDKQQFLYAIAKAVVTDSLRERDPSYNERE</sequence>
<name>A0A0S4JQS3_BODSA</name>
<reference evidence="2" key="1">
    <citation type="submission" date="2015-09" db="EMBL/GenBank/DDBJ databases">
        <authorList>
            <consortium name="Pathogen Informatics"/>
        </authorList>
    </citation>
    <scope>NUCLEOTIDE SEQUENCE [LARGE SCALE GENOMIC DNA]</scope>
    <source>
        <strain evidence="2">Lake Konstanz</strain>
    </source>
</reference>
<protein>
    <submittedName>
        <fullName evidence="1">Uncharacterized protein</fullName>
    </submittedName>
</protein>
<dbReference type="EMBL" id="CYKH01002203">
    <property type="protein sequence ID" value="CUG93874.1"/>
    <property type="molecule type" value="Genomic_DNA"/>
</dbReference>
<feature type="non-terminal residue" evidence="1">
    <location>
        <position position="443"/>
    </location>
</feature>
<accession>A0A0S4JQS3</accession>
<dbReference type="AlphaFoldDB" id="A0A0S4JQS3"/>
<dbReference type="Proteomes" id="UP000051952">
    <property type="component" value="Unassembled WGS sequence"/>
</dbReference>
<organism evidence="1 2">
    <name type="scientific">Bodo saltans</name>
    <name type="common">Flagellated protozoan</name>
    <dbReference type="NCBI Taxonomy" id="75058"/>
    <lineage>
        <taxon>Eukaryota</taxon>
        <taxon>Discoba</taxon>
        <taxon>Euglenozoa</taxon>
        <taxon>Kinetoplastea</taxon>
        <taxon>Metakinetoplastina</taxon>
        <taxon>Eubodonida</taxon>
        <taxon>Bodonidae</taxon>
        <taxon>Bodo</taxon>
    </lineage>
</organism>
<proteinExistence type="predicted"/>
<dbReference type="VEuPathDB" id="TriTrypDB:BSAL_03015"/>
<evidence type="ECO:0000313" key="1">
    <source>
        <dbReference type="EMBL" id="CUG93874.1"/>
    </source>
</evidence>
<evidence type="ECO:0000313" key="2">
    <source>
        <dbReference type="Proteomes" id="UP000051952"/>
    </source>
</evidence>
<gene>
    <name evidence="1" type="ORF">BSAL_03015</name>
</gene>
<keyword evidence="2" id="KW-1185">Reference proteome</keyword>